<evidence type="ECO:0000313" key="3">
    <source>
        <dbReference type="Proteomes" id="UP000008495"/>
    </source>
</evidence>
<keyword evidence="3" id="KW-1185">Reference proteome</keyword>
<protein>
    <recommendedName>
        <fullName evidence="4">Aromatic ring-opening dioxygenase LigA</fullName>
    </recommendedName>
</protein>
<gene>
    <name evidence="2" type="ORF">AUCHE_01_01020</name>
</gene>
<keyword evidence="1" id="KW-0472">Membrane</keyword>
<proteinExistence type="predicted"/>
<accession>K6VMG1</accession>
<reference evidence="2 3" key="1">
    <citation type="submission" date="2012-08" db="EMBL/GenBank/DDBJ databases">
        <title>Whole genome shotgun sequence of Austwickia chelonae NBRC 105200.</title>
        <authorList>
            <person name="Yoshida I."/>
            <person name="Hosoyama A."/>
            <person name="Tsuchikane K."/>
            <person name="Katsumata H."/>
            <person name="Ando Y."/>
            <person name="Ohji S."/>
            <person name="Hamada M."/>
            <person name="Tamura T."/>
            <person name="Yamazoe A."/>
            <person name="Yamazaki S."/>
            <person name="Fujita N."/>
        </authorList>
    </citation>
    <scope>NUCLEOTIDE SEQUENCE [LARGE SCALE GENOMIC DNA]</scope>
    <source>
        <strain evidence="2 3">NBRC 105200</strain>
    </source>
</reference>
<sequence>MSRSSFNRFLAATGAGIAVLLLVAGGLLAWAAHFANSQVSSQLSAQRITMPSGKAIEDPKIKPHLEQYAGSTMDNGDKAKAFADHYIQVHMDTAAKGRTYNEVSSEFMAASKDPARADSEETKKLGELRQTLFMGDTLRSMLLTAYAFGTMGKIAQIASYICFGGAATMLLLSTLGLRRARAAGDAAA</sequence>
<comment type="caution">
    <text evidence="2">The sequence shown here is derived from an EMBL/GenBank/DDBJ whole genome shotgun (WGS) entry which is preliminary data.</text>
</comment>
<dbReference type="STRING" id="100225.SAMN05421595_1669"/>
<dbReference type="Proteomes" id="UP000008495">
    <property type="component" value="Unassembled WGS sequence"/>
</dbReference>
<evidence type="ECO:0000256" key="1">
    <source>
        <dbReference type="SAM" id="Phobius"/>
    </source>
</evidence>
<dbReference type="AlphaFoldDB" id="K6VMG1"/>
<dbReference type="RefSeq" id="WP_006501290.1">
    <property type="nucleotide sequence ID" value="NZ_BAGZ01000001.1"/>
</dbReference>
<keyword evidence="1" id="KW-0812">Transmembrane</keyword>
<name>K6VMG1_9MICO</name>
<dbReference type="EMBL" id="BAGZ01000001">
    <property type="protein sequence ID" value="GAB76540.1"/>
    <property type="molecule type" value="Genomic_DNA"/>
</dbReference>
<dbReference type="OrthoDB" id="3378428at2"/>
<keyword evidence="1" id="KW-1133">Transmembrane helix</keyword>
<evidence type="ECO:0000313" key="2">
    <source>
        <dbReference type="EMBL" id="GAB76540.1"/>
    </source>
</evidence>
<organism evidence="2 3">
    <name type="scientific">Austwickia chelonae NBRC 105200</name>
    <dbReference type="NCBI Taxonomy" id="1184607"/>
    <lineage>
        <taxon>Bacteria</taxon>
        <taxon>Bacillati</taxon>
        <taxon>Actinomycetota</taxon>
        <taxon>Actinomycetes</taxon>
        <taxon>Micrococcales</taxon>
        <taxon>Dermatophilaceae</taxon>
        <taxon>Austwickia</taxon>
    </lineage>
</organism>
<dbReference type="eggNOG" id="ENOG5030PEU">
    <property type="taxonomic scope" value="Bacteria"/>
</dbReference>
<feature type="transmembrane region" description="Helical" evidence="1">
    <location>
        <begin position="157"/>
        <end position="177"/>
    </location>
</feature>
<evidence type="ECO:0008006" key="4">
    <source>
        <dbReference type="Google" id="ProtNLM"/>
    </source>
</evidence>